<organism evidence="1 2">
    <name type="scientific">Diatraea saccharalis</name>
    <name type="common">sugarcane borer</name>
    <dbReference type="NCBI Taxonomy" id="40085"/>
    <lineage>
        <taxon>Eukaryota</taxon>
        <taxon>Metazoa</taxon>
        <taxon>Ecdysozoa</taxon>
        <taxon>Arthropoda</taxon>
        <taxon>Hexapoda</taxon>
        <taxon>Insecta</taxon>
        <taxon>Pterygota</taxon>
        <taxon>Neoptera</taxon>
        <taxon>Endopterygota</taxon>
        <taxon>Lepidoptera</taxon>
        <taxon>Glossata</taxon>
        <taxon>Ditrysia</taxon>
        <taxon>Pyraloidea</taxon>
        <taxon>Crambidae</taxon>
        <taxon>Crambinae</taxon>
        <taxon>Diatraea</taxon>
    </lineage>
</organism>
<reference evidence="1" key="2">
    <citation type="submission" date="2022-10" db="EMBL/GenBank/DDBJ databases">
        <authorList>
            <consortium name="ENA_rothamsted_submissions"/>
            <consortium name="culmorum"/>
            <person name="King R."/>
        </authorList>
    </citation>
    <scope>NUCLEOTIDE SEQUENCE</scope>
</reference>
<sequence length="134" mass="14573">MHVGFYLRARWVRGRCIDCNEVAAQIRALIIKSVGLLSDNYSVSGMVSRYLRSRRYGAPAAAGALALAGLEVGGVGGGREGERTLPTNISLFALRRCLHMLSHHQRPPTHPPRPRGASHIALLSDTSTVIDRCD</sequence>
<dbReference type="EMBL" id="OU893341">
    <property type="protein sequence ID" value="CAG9782641.1"/>
    <property type="molecule type" value="Genomic_DNA"/>
</dbReference>
<dbReference type="Proteomes" id="UP001153714">
    <property type="component" value="Chromosome 10"/>
</dbReference>
<gene>
    <name evidence="1" type="ORF">DIATSA_LOCUS883</name>
</gene>
<keyword evidence="2" id="KW-1185">Reference proteome</keyword>
<evidence type="ECO:0000313" key="2">
    <source>
        <dbReference type="Proteomes" id="UP001153714"/>
    </source>
</evidence>
<proteinExistence type="predicted"/>
<evidence type="ECO:0000313" key="1">
    <source>
        <dbReference type="EMBL" id="CAG9782641.1"/>
    </source>
</evidence>
<accession>A0A9N9QLA6</accession>
<dbReference type="OrthoDB" id="7485762at2759"/>
<protein>
    <submittedName>
        <fullName evidence="1">Uncharacterized protein</fullName>
    </submittedName>
</protein>
<dbReference type="AlphaFoldDB" id="A0A9N9QLA6"/>
<name>A0A9N9QLA6_9NEOP</name>
<reference evidence="1" key="1">
    <citation type="submission" date="2021-12" db="EMBL/GenBank/DDBJ databases">
        <authorList>
            <person name="King R."/>
        </authorList>
    </citation>
    <scope>NUCLEOTIDE SEQUENCE</scope>
</reference>